<keyword evidence="1" id="KW-1133">Transmembrane helix</keyword>
<dbReference type="InterPro" id="IPR036928">
    <property type="entry name" value="AS_sf"/>
</dbReference>
<keyword evidence="1" id="KW-0812">Transmembrane</keyword>
<dbReference type="EMBL" id="OW152818">
    <property type="protein sequence ID" value="CAH2070822.1"/>
    <property type="molecule type" value="Genomic_DNA"/>
</dbReference>
<dbReference type="SUPFAM" id="SSF75304">
    <property type="entry name" value="Amidase signature (AS) enzymes"/>
    <property type="match status" value="1"/>
</dbReference>
<keyword evidence="1" id="KW-0472">Membrane</keyword>
<evidence type="ECO:0000256" key="1">
    <source>
        <dbReference type="SAM" id="Phobius"/>
    </source>
</evidence>
<protein>
    <recommendedName>
        <fullName evidence="2">Amidase domain-containing protein</fullName>
    </recommendedName>
</protein>
<feature type="non-terminal residue" evidence="3">
    <location>
        <position position="521"/>
    </location>
</feature>
<organism evidence="3 4">
    <name type="scientific">Iphiclides podalirius</name>
    <name type="common">scarce swallowtail</name>
    <dbReference type="NCBI Taxonomy" id="110791"/>
    <lineage>
        <taxon>Eukaryota</taxon>
        <taxon>Metazoa</taxon>
        <taxon>Ecdysozoa</taxon>
        <taxon>Arthropoda</taxon>
        <taxon>Hexapoda</taxon>
        <taxon>Insecta</taxon>
        <taxon>Pterygota</taxon>
        <taxon>Neoptera</taxon>
        <taxon>Endopterygota</taxon>
        <taxon>Lepidoptera</taxon>
        <taxon>Glossata</taxon>
        <taxon>Ditrysia</taxon>
        <taxon>Papilionoidea</taxon>
        <taxon>Papilionidae</taxon>
        <taxon>Papilioninae</taxon>
        <taxon>Iphiclides</taxon>
    </lineage>
</organism>
<gene>
    <name evidence="3" type="ORF">IPOD504_LOCUS14860</name>
</gene>
<dbReference type="Gene3D" id="3.90.1300.10">
    <property type="entry name" value="Amidase signature (AS) domain"/>
    <property type="match status" value="1"/>
</dbReference>
<accession>A0ABN8J1F9</accession>
<evidence type="ECO:0000313" key="4">
    <source>
        <dbReference type="Proteomes" id="UP000837857"/>
    </source>
</evidence>
<dbReference type="PANTHER" id="PTHR43372">
    <property type="entry name" value="FATTY-ACID AMIDE HYDROLASE"/>
    <property type="match status" value="1"/>
</dbReference>
<dbReference type="PANTHER" id="PTHR43372:SF3">
    <property type="entry name" value="AT07710P-RELATED"/>
    <property type="match status" value="1"/>
</dbReference>
<keyword evidence="4" id="KW-1185">Reference proteome</keyword>
<proteinExistence type="predicted"/>
<sequence length="521" mass="56570">MEVGVWLIGVLLRVLDFILAPLYWLRPRDPRRLPPIRDPLLLRSATDLARGIRTGELTSEQVVVTFIERVKEVDPYLNAVVDERYSDAIEEAKALDRQLQEARERGTLEELLKDKPLYGVPFTVKESCSLAGLSSSVGCLEAAGRRAARDGGAVRATRAAGAVPLLVSNTPELCLGWESTNLLRPATNNPYSLDHTPGGSSGGEAALLASGASPLSVSSDIAGSIRIPAAFCGIFGHKPTPGIIPIDGHIPTLTDEKYPKLLTVGPMCRHAEDLPLLMKVMAGDKSHLLNLDEPVDLSKIRVHYMTEASRSLAMSSVEGGIKEAILAAVSYLRDQCGAQIVERKFKELEDSVEMSISVFFSMKDIPNLLQDPANPKRDKSLIVELIKYMFGGASRSLQGLGFALINRTKLFIPESRRRYYEKKADLLREEMTRALGADGVVVWPAHVGAAHRHGRVFWRAPGVLYAMPLNVLRLPAAAAPLAAAGGLPLAVQIVAGPYQDRLCLAVAKALEEGFGGWRPPS</sequence>
<dbReference type="InterPro" id="IPR023631">
    <property type="entry name" value="Amidase_dom"/>
</dbReference>
<dbReference type="PIRSF" id="PIRSF001221">
    <property type="entry name" value="Amidase_fungi"/>
    <property type="match status" value="1"/>
</dbReference>
<dbReference type="InterPro" id="IPR052739">
    <property type="entry name" value="FAAH2"/>
</dbReference>
<dbReference type="Pfam" id="PF01425">
    <property type="entry name" value="Amidase"/>
    <property type="match status" value="1"/>
</dbReference>
<dbReference type="Proteomes" id="UP000837857">
    <property type="component" value="Chromosome 6"/>
</dbReference>
<evidence type="ECO:0000259" key="2">
    <source>
        <dbReference type="Pfam" id="PF01425"/>
    </source>
</evidence>
<name>A0ABN8J1F9_9NEOP</name>
<feature type="domain" description="Amidase" evidence="2">
    <location>
        <begin position="62"/>
        <end position="504"/>
    </location>
</feature>
<reference evidence="3" key="1">
    <citation type="submission" date="2022-03" db="EMBL/GenBank/DDBJ databases">
        <authorList>
            <person name="Martin H S."/>
        </authorList>
    </citation>
    <scope>NUCLEOTIDE SEQUENCE</scope>
</reference>
<evidence type="ECO:0000313" key="3">
    <source>
        <dbReference type="EMBL" id="CAH2070822.1"/>
    </source>
</evidence>
<feature type="transmembrane region" description="Helical" evidence="1">
    <location>
        <begin position="6"/>
        <end position="25"/>
    </location>
</feature>